<feature type="signal peptide" evidence="2">
    <location>
        <begin position="1"/>
        <end position="32"/>
    </location>
</feature>
<evidence type="ECO:0000313" key="3">
    <source>
        <dbReference type="EMBL" id="GAU90949.1"/>
    </source>
</evidence>
<dbReference type="Proteomes" id="UP000186922">
    <property type="component" value="Unassembled WGS sequence"/>
</dbReference>
<reference evidence="3 4" key="1">
    <citation type="journal article" date="2016" name="Nat. Commun.">
        <title>Extremotolerant tardigrade genome and improved radiotolerance of human cultured cells by tardigrade-unique protein.</title>
        <authorList>
            <person name="Hashimoto T."/>
            <person name="Horikawa D.D."/>
            <person name="Saito Y."/>
            <person name="Kuwahara H."/>
            <person name="Kozuka-Hata H."/>
            <person name="Shin-I T."/>
            <person name="Minakuchi Y."/>
            <person name="Ohishi K."/>
            <person name="Motoyama A."/>
            <person name="Aizu T."/>
            <person name="Enomoto A."/>
            <person name="Kondo K."/>
            <person name="Tanaka S."/>
            <person name="Hara Y."/>
            <person name="Koshikawa S."/>
            <person name="Sagara H."/>
            <person name="Miura T."/>
            <person name="Yokobori S."/>
            <person name="Miyagawa K."/>
            <person name="Suzuki Y."/>
            <person name="Kubo T."/>
            <person name="Oyama M."/>
            <person name="Kohara Y."/>
            <person name="Fujiyama A."/>
            <person name="Arakawa K."/>
            <person name="Katayama T."/>
            <person name="Toyoda A."/>
            <person name="Kunieda T."/>
        </authorList>
    </citation>
    <scope>NUCLEOTIDE SEQUENCE [LARGE SCALE GENOMIC DNA]</scope>
    <source>
        <strain evidence="3 4">YOKOZUNA-1</strain>
    </source>
</reference>
<gene>
    <name evidence="3" type="primary">RvY_03296-1</name>
    <name evidence="3" type="synonym">RvY_03296.1</name>
    <name evidence="3" type="ORF">RvY_03296</name>
</gene>
<dbReference type="AlphaFoldDB" id="A0A1D1UMJ0"/>
<comment type="caution">
    <text evidence="3">The sequence shown here is derived from an EMBL/GenBank/DDBJ whole genome shotgun (WGS) entry which is preliminary data.</text>
</comment>
<feature type="region of interest" description="Disordered" evidence="1">
    <location>
        <begin position="88"/>
        <end position="124"/>
    </location>
</feature>
<evidence type="ECO:0000313" key="4">
    <source>
        <dbReference type="Proteomes" id="UP000186922"/>
    </source>
</evidence>
<name>A0A1D1UMJ0_RAMVA</name>
<organism evidence="3 4">
    <name type="scientific">Ramazzottius varieornatus</name>
    <name type="common">Water bear</name>
    <name type="synonym">Tardigrade</name>
    <dbReference type="NCBI Taxonomy" id="947166"/>
    <lineage>
        <taxon>Eukaryota</taxon>
        <taxon>Metazoa</taxon>
        <taxon>Ecdysozoa</taxon>
        <taxon>Tardigrada</taxon>
        <taxon>Eutardigrada</taxon>
        <taxon>Parachela</taxon>
        <taxon>Hypsibioidea</taxon>
        <taxon>Ramazzottiidae</taxon>
        <taxon>Ramazzottius</taxon>
    </lineage>
</organism>
<keyword evidence="4" id="KW-1185">Reference proteome</keyword>
<evidence type="ECO:0000256" key="2">
    <source>
        <dbReference type="SAM" id="SignalP"/>
    </source>
</evidence>
<proteinExistence type="predicted"/>
<evidence type="ECO:0008006" key="5">
    <source>
        <dbReference type="Google" id="ProtNLM"/>
    </source>
</evidence>
<sequence length="124" mass="13196">MIRMAGQSPPTTLYPAMALLLTLFLLMEYSGAVAGGAGEGCSRFCRATGFAGSVGNCACGLSLFAKRTGLPLANPRFSLEDWEEVERKRRSVPTFDQDKTGGIQAALPSSRDRFGSQALPQPPP</sequence>
<dbReference type="EMBL" id="BDGG01000001">
    <property type="protein sequence ID" value="GAU90949.1"/>
    <property type="molecule type" value="Genomic_DNA"/>
</dbReference>
<protein>
    <recommendedName>
        <fullName evidence="5">Invertebrate defensins family profile domain-containing protein</fullName>
    </recommendedName>
</protein>
<feature type="chain" id="PRO_5008897379" description="Invertebrate defensins family profile domain-containing protein" evidence="2">
    <location>
        <begin position="33"/>
        <end position="124"/>
    </location>
</feature>
<dbReference type="OrthoDB" id="6514002at2759"/>
<accession>A0A1D1UMJ0</accession>
<evidence type="ECO:0000256" key="1">
    <source>
        <dbReference type="SAM" id="MobiDB-lite"/>
    </source>
</evidence>
<keyword evidence="2" id="KW-0732">Signal</keyword>